<evidence type="ECO:0000313" key="13">
    <source>
        <dbReference type="Proteomes" id="UP000033187"/>
    </source>
</evidence>
<comment type="subcellular location">
    <subcellularLocation>
        <location evidence="1">Periplasm</location>
    </subcellularLocation>
</comment>
<dbReference type="GO" id="GO:0004252">
    <property type="term" value="F:serine-type endopeptidase activity"/>
    <property type="evidence" value="ECO:0007669"/>
    <property type="project" value="InterPro"/>
</dbReference>
<dbReference type="OrthoDB" id="7358927at2"/>
<dbReference type="EMBL" id="LN829119">
    <property type="protein sequence ID" value="CPR15689.1"/>
    <property type="molecule type" value="Genomic_DNA"/>
</dbReference>
<evidence type="ECO:0000256" key="2">
    <source>
        <dbReference type="ARBA" id="ARBA00010541"/>
    </source>
</evidence>
<gene>
    <name evidence="12" type="ORF">YBN1229_v1_0463</name>
</gene>
<dbReference type="NCBIfam" id="TIGR02037">
    <property type="entry name" value="degP_htrA_DO"/>
    <property type="match status" value="1"/>
</dbReference>
<dbReference type="GO" id="GO:0042597">
    <property type="term" value="C:periplasmic space"/>
    <property type="evidence" value="ECO:0007669"/>
    <property type="project" value="UniProtKB-SubCell"/>
</dbReference>
<dbReference type="SMART" id="SM00228">
    <property type="entry name" value="PDZ"/>
    <property type="match status" value="2"/>
</dbReference>
<evidence type="ECO:0000256" key="10">
    <source>
        <dbReference type="PIRSR" id="PIRSR611782-2"/>
    </source>
</evidence>
<dbReference type="Proteomes" id="UP000033187">
    <property type="component" value="Chromosome 1"/>
</dbReference>
<dbReference type="PRINTS" id="PR00834">
    <property type="entry name" value="PROTEASES2C"/>
</dbReference>
<accession>A0A0D6JAH4</accession>
<keyword evidence="5" id="KW-0677">Repeat</keyword>
<keyword evidence="7" id="KW-0378">Hydrolase</keyword>
<dbReference type="RefSeq" id="WP_052743619.1">
    <property type="nucleotide sequence ID" value="NZ_LN829118.1"/>
</dbReference>
<dbReference type="Gene3D" id="2.30.42.10">
    <property type="match status" value="2"/>
</dbReference>
<dbReference type="PANTHER" id="PTHR22939:SF129">
    <property type="entry name" value="SERINE PROTEASE HTRA2, MITOCHONDRIAL"/>
    <property type="match status" value="1"/>
</dbReference>
<dbReference type="InterPro" id="IPR001940">
    <property type="entry name" value="Peptidase_S1C"/>
</dbReference>
<keyword evidence="3 12" id="KW-0645">Protease</keyword>
<feature type="domain" description="PDZ" evidence="11">
    <location>
        <begin position="280"/>
        <end position="371"/>
    </location>
</feature>
<evidence type="ECO:0000256" key="4">
    <source>
        <dbReference type="ARBA" id="ARBA00022729"/>
    </source>
</evidence>
<feature type="active site" description="Charge relay system" evidence="9">
    <location>
        <position position="162"/>
    </location>
</feature>
<organism evidence="12 13">
    <name type="scientific">Candidatus Filomicrobium marinum</name>
    <dbReference type="NCBI Taxonomy" id="1608628"/>
    <lineage>
        <taxon>Bacteria</taxon>
        <taxon>Pseudomonadati</taxon>
        <taxon>Pseudomonadota</taxon>
        <taxon>Alphaproteobacteria</taxon>
        <taxon>Hyphomicrobiales</taxon>
        <taxon>Hyphomicrobiaceae</taxon>
        <taxon>Filomicrobium</taxon>
    </lineage>
</organism>
<feature type="binding site" evidence="10">
    <location>
        <begin position="234"/>
        <end position="236"/>
    </location>
    <ligand>
        <name>substrate</name>
    </ligand>
</feature>
<dbReference type="InterPro" id="IPR001478">
    <property type="entry name" value="PDZ"/>
</dbReference>
<evidence type="ECO:0000256" key="3">
    <source>
        <dbReference type="ARBA" id="ARBA00022670"/>
    </source>
</evidence>
<comment type="similarity">
    <text evidence="2">Belongs to the peptidase S1C family.</text>
</comment>
<dbReference type="InterPro" id="IPR011782">
    <property type="entry name" value="Pept_S1C_Do"/>
</dbReference>
<feature type="active site" description="Charge relay system" evidence="9">
    <location>
        <position position="236"/>
    </location>
</feature>
<evidence type="ECO:0000256" key="6">
    <source>
        <dbReference type="ARBA" id="ARBA00022764"/>
    </source>
</evidence>
<dbReference type="GO" id="GO:0006515">
    <property type="term" value="P:protein quality control for misfolded or incompletely synthesized proteins"/>
    <property type="evidence" value="ECO:0007669"/>
    <property type="project" value="TreeGrafter"/>
</dbReference>
<dbReference type="InterPro" id="IPR041489">
    <property type="entry name" value="PDZ_6"/>
</dbReference>
<dbReference type="PANTHER" id="PTHR22939">
    <property type="entry name" value="SERINE PROTEASE FAMILY S1C HTRA-RELATED"/>
    <property type="match status" value="1"/>
</dbReference>
<keyword evidence="4" id="KW-0732">Signal</keyword>
<evidence type="ECO:0000256" key="7">
    <source>
        <dbReference type="ARBA" id="ARBA00022801"/>
    </source>
</evidence>
<dbReference type="Pfam" id="PF17820">
    <property type="entry name" value="PDZ_6"/>
    <property type="match status" value="1"/>
</dbReference>
<feature type="active site" description="Charge relay system" evidence="9">
    <location>
        <position position="130"/>
    </location>
</feature>
<name>A0A0D6JAH4_9HYPH</name>
<dbReference type="AlphaFoldDB" id="A0A0D6JAH4"/>
<sequence length="488" mass="52009">MRRFAILFVSVALLGGLLAVAGAFDWRPGSTPLGAQNRSVVQSEPQERVVPPSREAVKYSYAPIVKTATPAVVNVYVSTRVRSFSSPFAGHPLFRRFFGDDAGPSRERMQSSLGSGVIVSPDGVIVTNTHVVKARGETEIRVALSDQREFDARVLMQDDKTDITVLKIESDETDFPYMQFEDSDAVEVGDLVLAIGNPFGIGQTVTSGIVSALSRSQMASDAVFIQTDAAINPGNSGGALVDMSGRLVGINTAIFTRSGGSDGIGFAIPSNLVRLYVDSAVKGRKIERPWIGARLEDMSREIASALDLSRISGAVVMRIYNDGPAAQAGLEPGDVITSVDGFQVGDARSVNYRLTTKGVGNSVTLTVMRKGEPKTVSVDLVSIPEPKASDFRNLSGEHPLDGARVANIGPAIGDELHLDDADGVVVVGIARMSISARLGFRRGDVILDVGGTPVHNLKDLDAALAQRPVEWQMSIKRGGRQLELRVPG</sequence>
<dbReference type="KEGG" id="fiy:BN1229_v1_0463"/>
<evidence type="ECO:0000256" key="1">
    <source>
        <dbReference type="ARBA" id="ARBA00004418"/>
    </source>
</evidence>
<dbReference type="Pfam" id="PF13365">
    <property type="entry name" value="Trypsin_2"/>
    <property type="match status" value="1"/>
</dbReference>
<keyword evidence="6" id="KW-0574">Periplasm</keyword>
<dbReference type="Gene3D" id="2.40.10.120">
    <property type="match status" value="1"/>
</dbReference>
<feature type="binding site" evidence="10">
    <location>
        <position position="130"/>
    </location>
    <ligand>
        <name>substrate</name>
    </ligand>
</feature>
<evidence type="ECO:0000256" key="5">
    <source>
        <dbReference type="ARBA" id="ARBA00022737"/>
    </source>
</evidence>
<dbReference type="SUPFAM" id="SSF50156">
    <property type="entry name" value="PDZ domain-like"/>
    <property type="match status" value="2"/>
</dbReference>
<proteinExistence type="inferred from homology"/>
<keyword evidence="13" id="KW-1185">Reference proteome</keyword>
<evidence type="ECO:0000313" key="12">
    <source>
        <dbReference type="EMBL" id="CPR15689.1"/>
    </source>
</evidence>
<keyword evidence="8" id="KW-0720">Serine protease</keyword>
<dbReference type="KEGG" id="fil:BN1229_v1_0459"/>
<dbReference type="SUPFAM" id="SSF50494">
    <property type="entry name" value="Trypsin-like serine proteases"/>
    <property type="match status" value="1"/>
</dbReference>
<dbReference type="PROSITE" id="PS50106">
    <property type="entry name" value="PDZ"/>
    <property type="match status" value="1"/>
</dbReference>
<dbReference type="InterPro" id="IPR009003">
    <property type="entry name" value="Peptidase_S1_PA"/>
</dbReference>
<feature type="binding site" evidence="10">
    <location>
        <position position="162"/>
    </location>
    <ligand>
        <name>substrate</name>
    </ligand>
</feature>
<dbReference type="InterPro" id="IPR036034">
    <property type="entry name" value="PDZ_sf"/>
</dbReference>
<protein>
    <submittedName>
        <fullName evidence="12">Serine protease</fullName>
    </submittedName>
</protein>
<evidence type="ECO:0000259" key="11">
    <source>
        <dbReference type="PROSITE" id="PS50106"/>
    </source>
</evidence>
<reference evidence="13" key="1">
    <citation type="submission" date="2015-02" db="EMBL/GenBank/DDBJ databases">
        <authorList>
            <person name="Chooi Y.-H."/>
        </authorList>
    </citation>
    <scope>NUCLEOTIDE SEQUENCE [LARGE SCALE GENOMIC DNA]</scope>
    <source>
        <strain evidence="13">strain Y</strain>
    </source>
</reference>
<dbReference type="Pfam" id="PF13180">
    <property type="entry name" value="PDZ_2"/>
    <property type="match status" value="1"/>
</dbReference>
<evidence type="ECO:0000256" key="9">
    <source>
        <dbReference type="PIRSR" id="PIRSR611782-1"/>
    </source>
</evidence>
<evidence type="ECO:0000256" key="8">
    <source>
        <dbReference type="ARBA" id="ARBA00022825"/>
    </source>
</evidence>